<evidence type="ECO:0000256" key="3">
    <source>
        <dbReference type="ARBA" id="ARBA00022475"/>
    </source>
</evidence>
<dbReference type="CTD" id="326160"/>
<dbReference type="GO" id="GO:0005737">
    <property type="term" value="C:cytoplasm"/>
    <property type="evidence" value="ECO:0007669"/>
    <property type="project" value="TreeGrafter"/>
</dbReference>
<accession>A0A6I9VCX3</accession>
<evidence type="ECO:0000256" key="8">
    <source>
        <dbReference type="SAM" id="Phobius"/>
    </source>
</evidence>
<sequence length="486" mass="54740">MCCSCCGVTQQKIWVFLIAVLFLVPGLLLVILWTDFINDKIYDMLPLGPCSNTYDKWVQTPIPVYMYMYLFNWTNPDQVRTIGVKPNFQQVGPFVYREEKLKEDITWHSNKTVSYYGQRTWYFEPEMSGASLDDLVTCPHLPSLAAANVMRDESKILKLGFNIALNNNGGALYQTHTAGEWLFDGFYDEFLDYAMKLNSSMTGPVESNHFAWFLNRNGSKEFEGLFTVHTGQGDLTQMGEIKFWNGVNHTGFYEGECGRLNGSTADLWVPNIGPEEYITVYITDTCRIINLVPTGEVEIEGIKATMYETKPDTFDNGQRNADMKCYCPSDKQPDNCPATGVTDLGPCAEGVPMYLSHPHFMYADESFANTTTGLEPDYDKHNFFIVMERKLGVPLQVNANVMVSLHIRNDSDITILRDLPEFYAPLFVTSSKAVISKELAKEIKLALNLPAIGFYCGLASIIIGAIIGTVGIYLTVTHNWYGESKK</sequence>
<dbReference type="KEGG" id="bdr:105231105"/>
<evidence type="ECO:0000256" key="4">
    <source>
        <dbReference type="ARBA" id="ARBA00022692"/>
    </source>
</evidence>
<protein>
    <submittedName>
        <fullName evidence="10">Protein croquemort</fullName>
    </submittedName>
</protein>
<dbReference type="GO" id="GO:0005886">
    <property type="term" value="C:plasma membrane"/>
    <property type="evidence" value="ECO:0007669"/>
    <property type="project" value="UniProtKB-SubCell"/>
</dbReference>
<organism evidence="9 10">
    <name type="scientific">Bactrocera dorsalis</name>
    <name type="common">Oriental fruit fly</name>
    <name type="synonym">Dacus dorsalis</name>
    <dbReference type="NCBI Taxonomy" id="27457"/>
    <lineage>
        <taxon>Eukaryota</taxon>
        <taxon>Metazoa</taxon>
        <taxon>Ecdysozoa</taxon>
        <taxon>Arthropoda</taxon>
        <taxon>Hexapoda</taxon>
        <taxon>Insecta</taxon>
        <taxon>Pterygota</taxon>
        <taxon>Neoptera</taxon>
        <taxon>Endopterygota</taxon>
        <taxon>Diptera</taxon>
        <taxon>Brachycera</taxon>
        <taxon>Muscomorpha</taxon>
        <taxon>Tephritoidea</taxon>
        <taxon>Tephritidae</taxon>
        <taxon>Bactrocera</taxon>
        <taxon>Bactrocera</taxon>
    </lineage>
</organism>
<dbReference type="InterPro" id="IPR002159">
    <property type="entry name" value="CD36_fam"/>
</dbReference>
<evidence type="ECO:0000313" key="9">
    <source>
        <dbReference type="Proteomes" id="UP001652620"/>
    </source>
</evidence>
<reference evidence="10" key="2">
    <citation type="submission" date="2025-08" db="UniProtKB">
        <authorList>
            <consortium name="RefSeq"/>
        </authorList>
    </citation>
    <scope>IDENTIFICATION</scope>
    <source>
        <tissue evidence="10">Adult</tissue>
    </source>
</reference>
<dbReference type="AlphaFoldDB" id="A0A6I9VCX3"/>
<name>A0A6I9VCX3_BACDO</name>
<evidence type="ECO:0000256" key="6">
    <source>
        <dbReference type="ARBA" id="ARBA00023136"/>
    </source>
</evidence>
<dbReference type="RefSeq" id="XP_011210517.1">
    <property type="nucleotide sequence ID" value="XM_011212215.4"/>
</dbReference>
<evidence type="ECO:0000256" key="5">
    <source>
        <dbReference type="ARBA" id="ARBA00022989"/>
    </source>
</evidence>
<keyword evidence="9" id="KW-1185">Reference proteome</keyword>
<dbReference type="GO" id="GO:0005044">
    <property type="term" value="F:scavenger receptor activity"/>
    <property type="evidence" value="ECO:0007669"/>
    <property type="project" value="TreeGrafter"/>
</dbReference>
<comment type="subcellular location">
    <subcellularLocation>
        <location evidence="1">Cell membrane</location>
    </subcellularLocation>
</comment>
<dbReference type="Proteomes" id="UP001652620">
    <property type="component" value="Chromosome 1"/>
</dbReference>
<dbReference type="OMA" id="RCCGVTQ"/>
<dbReference type="PRINTS" id="PR01609">
    <property type="entry name" value="CD36FAMILY"/>
</dbReference>
<reference evidence="9" key="1">
    <citation type="submission" date="2025-05" db="UniProtKB">
        <authorList>
            <consortium name="RefSeq"/>
        </authorList>
    </citation>
    <scope>NUCLEOTIDE SEQUENCE [LARGE SCALE GENOMIC DNA]</scope>
</reference>
<evidence type="ECO:0000256" key="1">
    <source>
        <dbReference type="ARBA" id="ARBA00004236"/>
    </source>
</evidence>
<dbReference type="OrthoDB" id="514335at2759"/>
<dbReference type="GeneID" id="105231105"/>
<dbReference type="InParanoid" id="A0A6I9VCX3"/>
<evidence type="ECO:0000256" key="7">
    <source>
        <dbReference type="ARBA" id="ARBA00023180"/>
    </source>
</evidence>
<keyword evidence="5 8" id="KW-1133">Transmembrane helix</keyword>
<dbReference type="PANTHER" id="PTHR11923">
    <property type="entry name" value="SCAVENGER RECEPTOR CLASS B TYPE-1 SR-B1"/>
    <property type="match status" value="1"/>
</dbReference>
<comment type="similarity">
    <text evidence="2">Belongs to the CD36 family.</text>
</comment>
<gene>
    <name evidence="10" type="primary">LOC105231105</name>
</gene>
<keyword evidence="3" id="KW-1003">Cell membrane</keyword>
<keyword evidence="6 8" id="KW-0472">Membrane</keyword>
<evidence type="ECO:0000256" key="2">
    <source>
        <dbReference type="ARBA" id="ARBA00010532"/>
    </source>
</evidence>
<keyword evidence="4 8" id="KW-0812">Transmembrane</keyword>
<feature type="transmembrane region" description="Helical" evidence="8">
    <location>
        <begin position="12"/>
        <end position="33"/>
    </location>
</feature>
<keyword evidence="7" id="KW-0325">Glycoprotein</keyword>
<feature type="transmembrane region" description="Helical" evidence="8">
    <location>
        <begin position="452"/>
        <end position="476"/>
    </location>
</feature>
<dbReference type="Pfam" id="PF01130">
    <property type="entry name" value="CD36"/>
    <property type="match status" value="1"/>
</dbReference>
<dbReference type="PANTHER" id="PTHR11923:SF114">
    <property type="entry name" value="FI02050P-RELATED"/>
    <property type="match status" value="1"/>
</dbReference>
<evidence type="ECO:0000313" key="10">
    <source>
        <dbReference type="RefSeq" id="XP_011210517.1"/>
    </source>
</evidence>
<proteinExistence type="inferred from homology"/>